<reference evidence="3" key="1">
    <citation type="submission" date="2022-03" db="EMBL/GenBank/DDBJ databases">
        <title>De novo assembled genomes of Belliella spp. (Cyclobacteriaceae) strains.</title>
        <authorList>
            <person name="Szabo A."/>
            <person name="Korponai K."/>
            <person name="Felfoldi T."/>
        </authorList>
    </citation>
    <scope>NUCLEOTIDE SEQUENCE</scope>
    <source>
        <strain evidence="3">DSM 111903</strain>
    </source>
</reference>
<feature type="signal peptide" evidence="1">
    <location>
        <begin position="1"/>
        <end position="24"/>
    </location>
</feature>
<dbReference type="Gene3D" id="2.60.120.260">
    <property type="entry name" value="Galactose-binding domain-like"/>
    <property type="match status" value="1"/>
</dbReference>
<feature type="chain" id="PRO_5047370968" evidence="1">
    <location>
        <begin position="25"/>
        <end position="528"/>
    </location>
</feature>
<evidence type="ECO:0000313" key="4">
    <source>
        <dbReference type="Proteomes" id="UP001165430"/>
    </source>
</evidence>
<organism evidence="3 4">
    <name type="scientific">Belliella alkalica</name>
    <dbReference type="NCBI Taxonomy" id="1730871"/>
    <lineage>
        <taxon>Bacteria</taxon>
        <taxon>Pseudomonadati</taxon>
        <taxon>Bacteroidota</taxon>
        <taxon>Cytophagia</taxon>
        <taxon>Cytophagales</taxon>
        <taxon>Cyclobacteriaceae</taxon>
        <taxon>Belliella</taxon>
    </lineage>
</organism>
<dbReference type="PROSITE" id="PS51257">
    <property type="entry name" value="PROKAR_LIPOPROTEIN"/>
    <property type="match status" value="1"/>
</dbReference>
<dbReference type="SUPFAM" id="SSF49785">
    <property type="entry name" value="Galactose-binding domain-like"/>
    <property type="match status" value="1"/>
</dbReference>
<protein>
    <submittedName>
        <fullName evidence="3">Discoidin domain-containing protein</fullName>
    </submittedName>
</protein>
<feature type="domain" description="F5/8 type C" evidence="2">
    <location>
        <begin position="378"/>
        <end position="527"/>
    </location>
</feature>
<sequence>MKTLYLKFIRLMSLLFLISFFSCEQIEEKPIIGEDEDEETFEYISEKPYNLNVIYFVPADKVPNENYHQRLSEIMLDGQAFFLKYMKHWGYGNKTFGLLKDDSKKRVKIHVINGTKPASAYPYEGGGNEMRKEIDAYFSENPSEKSSEHFLVISAVNQAVTGGANPADVPFYGIGRYAYALDYPGMSIDDLGKDGVAGSEATKWIGGLLHEMGHGLNLPHCKEKVSEASDPNLGTSLMGSGNYTYGNSPTCLTHSSAAYLNNCQVFAESQGNFYGPVSSSISSIQANFENGSIKISGTFESDVPVSDLTFSNRPESDAGGYQAVKWVEKPDGTSFSVAMPIEEFWQKGNTLYDFSIVRHHTNGANTATNYAYSFENDVPSVDFGDRDELDKSAWSIVDFSSEETSGEGQTGRAADVIDGDSETYWHSQWTGNAASYPHHFTVDMSEVKTAKGLSITQRNGQRKIKAYKLFVSNNNSDWTLLKEGEIPNLSGRVYFDLASESSFRYFKFEAINSHDGHQFAALAEIGFF</sequence>
<dbReference type="InterPro" id="IPR000421">
    <property type="entry name" value="FA58C"/>
</dbReference>
<evidence type="ECO:0000256" key="1">
    <source>
        <dbReference type="SAM" id="SignalP"/>
    </source>
</evidence>
<dbReference type="InterPro" id="IPR008979">
    <property type="entry name" value="Galactose-bd-like_sf"/>
</dbReference>
<proteinExistence type="predicted"/>
<dbReference type="Pfam" id="PF00754">
    <property type="entry name" value="F5_F8_type_C"/>
    <property type="match status" value="1"/>
</dbReference>
<dbReference type="PROSITE" id="PS50022">
    <property type="entry name" value="FA58C_3"/>
    <property type="match status" value="1"/>
</dbReference>
<evidence type="ECO:0000259" key="2">
    <source>
        <dbReference type="PROSITE" id="PS50022"/>
    </source>
</evidence>
<dbReference type="EMBL" id="JAKZGO010000001">
    <property type="protein sequence ID" value="MCH7411985.1"/>
    <property type="molecule type" value="Genomic_DNA"/>
</dbReference>
<evidence type="ECO:0000313" key="3">
    <source>
        <dbReference type="EMBL" id="MCH7411985.1"/>
    </source>
</evidence>
<keyword evidence="1" id="KW-0732">Signal</keyword>
<dbReference type="Proteomes" id="UP001165430">
    <property type="component" value="Unassembled WGS sequence"/>
</dbReference>
<name>A0ABS9V7Q1_9BACT</name>
<accession>A0ABS9V7Q1</accession>
<dbReference type="RefSeq" id="WP_241409367.1">
    <property type="nucleotide sequence ID" value="NZ_JAKZGO010000001.1"/>
</dbReference>
<keyword evidence="4" id="KW-1185">Reference proteome</keyword>
<gene>
    <name evidence="3" type="ORF">MM213_00700</name>
</gene>
<comment type="caution">
    <text evidence="3">The sequence shown here is derived from an EMBL/GenBank/DDBJ whole genome shotgun (WGS) entry which is preliminary data.</text>
</comment>